<comment type="subcellular location">
    <subcellularLocation>
        <location evidence="1">Membrane</location>
        <topology evidence="1">Multi-pass membrane protein</topology>
    </subcellularLocation>
</comment>
<keyword evidence="2" id="KW-0813">Transport</keyword>
<name>A0A2P2E2Z0_9LEPT</name>
<feature type="transmembrane region" description="Helical" evidence="7">
    <location>
        <begin position="157"/>
        <end position="179"/>
    </location>
</feature>
<feature type="transmembrane region" description="Helical" evidence="7">
    <location>
        <begin position="254"/>
        <end position="279"/>
    </location>
</feature>
<dbReference type="Gene3D" id="1.20.1530.20">
    <property type="match status" value="1"/>
</dbReference>
<feature type="transmembrane region" description="Helical" evidence="7">
    <location>
        <begin position="122"/>
        <end position="145"/>
    </location>
</feature>
<dbReference type="GO" id="GO:1902600">
    <property type="term" value="P:proton transmembrane transport"/>
    <property type="evidence" value="ECO:0007669"/>
    <property type="project" value="InterPro"/>
</dbReference>
<dbReference type="GO" id="GO:0016020">
    <property type="term" value="C:membrane"/>
    <property type="evidence" value="ECO:0007669"/>
    <property type="project" value="UniProtKB-SubCell"/>
</dbReference>
<sequence>MSKNMRSMNTIAYLATLLLFLLVAYFILQLGKTLEPSTILSLNPNQDGLLPEILKKVKHPIALLFLQILIVAAFARILGYVFSRKLKQPNVMGEIVAGIMLGPSLLGYYFPEMMNEIFPPSSLGNLSTFSQVGLILFMFIIGMELDLKVLKSKVHSAILISHASIIFPFGLGMALSYFIYQEFAPQNISFLSFSLFIGISMSITAFPVLARILQERNLTRTPLGAMVLTCAAADDITAWILLAIIVTIAKAGSLGIALFTIGLSIVYILTMIFVVAPFLARLGTIYISRENLTKTAVAMILLILLGSSFTTEVIGIHALFGAFLAGVVMPSEGNLKKLVAEKIEDVAVILFLPVFFVITGLRTQITLLNDGHLWYTLGLVVLIAVIGKFFGSAIAARYSGASWEESLSIGALMNTRGLMELVVLNIGYELGILGPEIFSIFVLMALITTLSTGPVLDLIQNVFTRNTLSSPQKTENKLGIVVAFAQDRMGKVLVRLAYALSGNQKKSLNLTALHISPNDTLSSDELQKYKETSFESITDTAKEIGLNVRLEYRITDNITYEIVNFTKQIDSQILLIGAAKPLFSRSYTGGRIKSILSYSTATVGVLIDQGLENYDRVAIIYNDPSDEILRFSEKIRSLKGLKSTQIRMSDLIQPETDLNPDTISIAKLRPFSLVIIDIRLWEENEFEKLDLLPTSFLLVRFLHT</sequence>
<dbReference type="InterPro" id="IPR006153">
    <property type="entry name" value="Cation/H_exchanger_TM"/>
</dbReference>
<organism evidence="9 10">
    <name type="scientific">Leptospira ryugenii</name>
    <dbReference type="NCBI Taxonomy" id="1917863"/>
    <lineage>
        <taxon>Bacteria</taxon>
        <taxon>Pseudomonadati</taxon>
        <taxon>Spirochaetota</taxon>
        <taxon>Spirochaetia</taxon>
        <taxon>Leptospirales</taxon>
        <taxon>Leptospiraceae</taxon>
        <taxon>Leptospira</taxon>
    </lineage>
</organism>
<feature type="transmembrane region" description="Helical" evidence="7">
    <location>
        <begin position="191"/>
        <end position="213"/>
    </location>
</feature>
<evidence type="ECO:0000313" key="10">
    <source>
        <dbReference type="Proteomes" id="UP000245133"/>
    </source>
</evidence>
<dbReference type="Proteomes" id="UP000245133">
    <property type="component" value="Unassembled WGS sequence"/>
</dbReference>
<dbReference type="Pfam" id="PF00999">
    <property type="entry name" value="Na_H_Exchanger"/>
    <property type="match status" value="1"/>
</dbReference>
<dbReference type="PANTHER" id="PTHR32468">
    <property type="entry name" value="CATION/H + ANTIPORTER"/>
    <property type="match status" value="1"/>
</dbReference>
<evidence type="ECO:0000256" key="6">
    <source>
        <dbReference type="ARBA" id="ARBA00023136"/>
    </source>
</evidence>
<gene>
    <name evidence="9" type="ORF">LPTSP4_27940</name>
</gene>
<evidence type="ECO:0000256" key="5">
    <source>
        <dbReference type="ARBA" id="ARBA00023065"/>
    </source>
</evidence>
<evidence type="ECO:0000256" key="2">
    <source>
        <dbReference type="ARBA" id="ARBA00022448"/>
    </source>
</evidence>
<keyword evidence="3 7" id="KW-0812">Transmembrane</keyword>
<feature type="transmembrane region" description="Helical" evidence="7">
    <location>
        <begin position="225"/>
        <end position="248"/>
    </location>
</feature>
<dbReference type="GO" id="GO:0015297">
    <property type="term" value="F:antiporter activity"/>
    <property type="evidence" value="ECO:0007669"/>
    <property type="project" value="InterPro"/>
</dbReference>
<proteinExistence type="predicted"/>
<keyword evidence="6 7" id="KW-0472">Membrane</keyword>
<evidence type="ECO:0000256" key="7">
    <source>
        <dbReference type="SAM" id="Phobius"/>
    </source>
</evidence>
<dbReference type="AlphaFoldDB" id="A0A2P2E2Z0"/>
<reference evidence="9 10" key="1">
    <citation type="submission" date="2018-02" db="EMBL/GenBank/DDBJ databases">
        <title>Novel Leptospira species isolated from soil and water in Japan.</title>
        <authorList>
            <person name="Nakao R."/>
            <person name="Masuzawa T."/>
        </authorList>
    </citation>
    <scope>NUCLEOTIDE SEQUENCE [LARGE SCALE GENOMIC DNA]</scope>
    <source>
        <strain evidence="9 10">YH101</strain>
    </source>
</reference>
<evidence type="ECO:0000256" key="3">
    <source>
        <dbReference type="ARBA" id="ARBA00022692"/>
    </source>
</evidence>
<keyword evidence="4 7" id="KW-1133">Transmembrane helix</keyword>
<dbReference type="PANTHER" id="PTHR32468:SF0">
    <property type="entry name" value="K(+)_H(+) ANTIPORTER 1"/>
    <property type="match status" value="1"/>
</dbReference>
<dbReference type="InterPro" id="IPR050794">
    <property type="entry name" value="CPA2_transporter"/>
</dbReference>
<accession>A0A2P2E2Z0</accession>
<comment type="caution">
    <text evidence="9">The sequence shown here is derived from an EMBL/GenBank/DDBJ whole genome shotgun (WGS) entry which is preliminary data.</text>
</comment>
<dbReference type="InterPro" id="IPR038770">
    <property type="entry name" value="Na+/solute_symporter_sf"/>
</dbReference>
<evidence type="ECO:0000259" key="8">
    <source>
        <dbReference type="Pfam" id="PF00999"/>
    </source>
</evidence>
<keyword evidence="5" id="KW-0406">Ion transport</keyword>
<feature type="transmembrane region" description="Helical" evidence="7">
    <location>
        <begin position="91"/>
        <end position="110"/>
    </location>
</feature>
<evidence type="ECO:0000256" key="4">
    <source>
        <dbReference type="ARBA" id="ARBA00022989"/>
    </source>
</evidence>
<evidence type="ECO:0000313" key="9">
    <source>
        <dbReference type="EMBL" id="GBF51262.1"/>
    </source>
</evidence>
<feature type="transmembrane region" description="Helical" evidence="7">
    <location>
        <begin position="373"/>
        <end position="395"/>
    </location>
</feature>
<evidence type="ECO:0000256" key="1">
    <source>
        <dbReference type="ARBA" id="ARBA00004141"/>
    </source>
</evidence>
<dbReference type="EMBL" id="BFBB01000008">
    <property type="protein sequence ID" value="GBF51262.1"/>
    <property type="molecule type" value="Genomic_DNA"/>
</dbReference>
<protein>
    <submittedName>
        <fullName evidence="9">KefB related transport protein</fullName>
    </submittedName>
</protein>
<feature type="transmembrane region" description="Helical" evidence="7">
    <location>
        <begin position="440"/>
        <end position="459"/>
    </location>
</feature>
<keyword evidence="10" id="KW-1185">Reference proteome</keyword>
<feature type="transmembrane region" description="Helical" evidence="7">
    <location>
        <begin position="343"/>
        <end position="361"/>
    </location>
</feature>
<feature type="domain" description="Cation/H+ exchanger transmembrane" evidence="8">
    <location>
        <begin position="74"/>
        <end position="456"/>
    </location>
</feature>
<feature type="transmembrane region" description="Helical" evidence="7">
    <location>
        <begin position="57"/>
        <end position="79"/>
    </location>
</feature>